<dbReference type="InterPro" id="IPR027417">
    <property type="entry name" value="P-loop_NTPase"/>
</dbReference>
<evidence type="ECO:0000256" key="6">
    <source>
        <dbReference type="ARBA" id="ARBA00022967"/>
    </source>
</evidence>
<organism evidence="12 13">
    <name type="scientific">Streptomyces antimicrobicus</name>
    <dbReference type="NCBI Taxonomy" id="2883108"/>
    <lineage>
        <taxon>Bacteria</taxon>
        <taxon>Bacillati</taxon>
        <taxon>Actinomycetota</taxon>
        <taxon>Actinomycetes</taxon>
        <taxon>Kitasatosporales</taxon>
        <taxon>Streptomycetaceae</taxon>
        <taxon>Streptomyces</taxon>
    </lineage>
</organism>
<evidence type="ECO:0000256" key="4">
    <source>
        <dbReference type="ARBA" id="ARBA00022741"/>
    </source>
</evidence>
<evidence type="ECO:0000313" key="12">
    <source>
        <dbReference type="EMBL" id="MCB5182197.1"/>
    </source>
</evidence>
<feature type="domain" description="ABC transporter" evidence="11">
    <location>
        <begin position="5"/>
        <end position="235"/>
    </location>
</feature>
<keyword evidence="8" id="KW-0046">Antibiotic resistance</keyword>
<evidence type="ECO:0000256" key="7">
    <source>
        <dbReference type="ARBA" id="ARBA00023136"/>
    </source>
</evidence>
<dbReference type="InterPro" id="IPR005894">
    <property type="entry name" value="DrrA"/>
</dbReference>
<keyword evidence="3" id="KW-1003">Cell membrane</keyword>
<evidence type="ECO:0000256" key="5">
    <source>
        <dbReference type="ARBA" id="ARBA00022840"/>
    </source>
</evidence>
<dbReference type="RefSeq" id="WP_226729290.1">
    <property type="nucleotide sequence ID" value="NZ_JAJAUY010000111.1"/>
</dbReference>
<evidence type="ECO:0000256" key="8">
    <source>
        <dbReference type="ARBA" id="ARBA00023251"/>
    </source>
</evidence>
<dbReference type="SMART" id="SM00382">
    <property type="entry name" value="AAA"/>
    <property type="match status" value="1"/>
</dbReference>
<evidence type="ECO:0000256" key="10">
    <source>
        <dbReference type="SAM" id="MobiDB-lite"/>
    </source>
</evidence>
<dbReference type="SUPFAM" id="SSF52540">
    <property type="entry name" value="P-loop containing nucleoside triphosphate hydrolases"/>
    <property type="match status" value="1"/>
</dbReference>
<keyword evidence="13" id="KW-1185">Reference proteome</keyword>
<gene>
    <name evidence="12" type="ORF">LG632_22790</name>
</gene>
<sequence length="331" mass="35320">MTNAIEAEGLVKNYKTHQALRGVDLAVPEGTVLGLLGPNGAGKTTTVRILSTLLTPDAGTARVAGFDAVRKPKEVRRRIGLTGQYAALDERLTGRENLHLIGTLLHLGRRNVRGKAEELLERFALTDAGDRVVRTYSGGMRRRLDLAASLLVDPPVLFLDEPTTGLDPTSRLMLWGMIREQVDRGVTVLLTTQYLEEADMLADRIVVIDAGKVIAEGTADELKQKVGGERLEVAPALADHTPLVVSALAAGSVSAPVVADNGRTVSVPLTGGMGDVAAAARAVEGLGIDIAEFAVRRPSLDDVFVTLTGRTAEPQEKPAHEQEHEKEKQAA</sequence>
<dbReference type="GO" id="GO:0005524">
    <property type="term" value="F:ATP binding"/>
    <property type="evidence" value="ECO:0007669"/>
    <property type="project" value="UniProtKB-KW"/>
</dbReference>
<comment type="subcellular location">
    <subcellularLocation>
        <location evidence="1">Cell membrane</location>
        <topology evidence="1">Peripheral membrane protein</topology>
        <orientation evidence="1">Cytoplasmic side</orientation>
    </subcellularLocation>
</comment>
<evidence type="ECO:0000256" key="9">
    <source>
        <dbReference type="ARBA" id="ARBA00049985"/>
    </source>
</evidence>
<dbReference type="InterPro" id="IPR050763">
    <property type="entry name" value="ABC_transporter_ATP-binding"/>
</dbReference>
<keyword evidence="7" id="KW-0472">Membrane</keyword>
<dbReference type="PANTHER" id="PTHR42711">
    <property type="entry name" value="ABC TRANSPORTER ATP-BINDING PROTEIN"/>
    <property type="match status" value="1"/>
</dbReference>
<dbReference type="Gene3D" id="3.40.50.300">
    <property type="entry name" value="P-loop containing nucleotide triphosphate hydrolases"/>
    <property type="match status" value="1"/>
</dbReference>
<comment type="similarity">
    <text evidence="9">Belongs to the ABC transporter superfamily. Drug exporter-1 (DrugE1) (TC 3.A.1.105) family.</text>
</comment>
<dbReference type="Pfam" id="PF00005">
    <property type="entry name" value="ABC_tran"/>
    <property type="match status" value="1"/>
</dbReference>
<evidence type="ECO:0000313" key="13">
    <source>
        <dbReference type="Proteomes" id="UP001199054"/>
    </source>
</evidence>
<dbReference type="PANTHER" id="PTHR42711:SF19">
    <property type="entry name" value="DOXORUBICIN RESISTANCE ATP-BINDING PROTEIN DRRA"/>
    <property type="match status" value="1"/>
</dbReference>
<dbReference type="InterPro" id="IPR017871">
    <property type="entry name" value="ABC_transporter-like_CS"/>
</dbReference>
<proteinExistence type="inferred from homology"/>
<feature type="compositionally biased region" description="Basic and acidic residues" evidence="10">
    <location>
        <begin position="313"/>
        <end position="331"/>
    </location>
</feature>
<keyword evidence="4" id="KW-0547">Nucleotide-binding</keyword>
<dbReference type="InterPro" id="IPR003439">
    <property type="entry name" value="ABC_transporter-like_ATP-bd"/>
</dbReference>
<feature type="region of interest" description="Disordered" evidence="10">
    <location>
        <begin position="309"/>
        <end position="331"/>
    </location>
</feature>
<keyword evidence="6" id="KW-1278">Translocase</keyword>
<evidence type="ECO:0000256" key="3">
    <source>
        <dbReference type="ARBA" id="ARBA00022475"/>
    </source>
</evidence>
<dbReference type="InterPro" id="IPR003593">
    <property type="entry name" value="AAA+_ATPase"/>
</dbReference>
<name>A0ABS8BC67_9ACTN</name>
<dbReference type="PROSITE" id="PS50893">
    <property type="entry name" value="ABC_TRANSPORTER_2"/>
    <property type="match status" value="1"/>
</dbReference>
<evidence type="ECO:0000256" key="2">
    <source>
        <dbReference type="ARBA" id="ARBA00022448"/>
    </source>
</evidence>
<keyword evidence="5 12" id="KW-0067">ATP-binding</keyword>
<dbReference type="EMBL" id="JAJAUY010000111">
    <property type="protein sequence ID" value="MCB5182197.1"/>
    <property type="molecule type" value="Genomic_DNA"/>
</dbReference>
<protein>
    <submittedName>
        <fullName evidence="12">ATP-binding cassette domain-containing protein</fullName>
    </submittedName>
</protein>
<dbReference type="PROSITE" id="PS00211">
    <property type="entry name" value="ABC_TRANSPORTER_1"/>
    <property type="match status" value="1"/>
</dbReference>
<evidence type="ECO:0000256" key="1">
    <source>
        <dbReference type="ARBA" id="ARBA00004413"/>
    </source>
</evidence>
<evidence type="ECO:0000259" key="11">
    <source>
        <dbReference type="PROSITE" id="PS50893"/>
    </source>
</evidence>
<dbReference type="Proteomes" id="UP001199054">
    <property type="component" value="Unassembled WGS sequence"/>
</dbReference>
<comment type="caution">
    <text evidence="12">The sequence shown here is derived from an EMBL/GenBank/DDBJ whole genome shotgun (WGS) entry which is preliminary data.</text>
</comment>
<dbReference type="NCBIfam" id="TIGR01188">
    <property type="entry name" value="drrA"/>
    <property type="match status" value="1"/>
</dbReference>
<reference evidence="12 13" key="1">
    <citation type="submission" date="2021-10" db="EMBL/GenBank/DDBJ databases">
        <title>Streptomyces sp. strain SMC 277, a novel streptomycete isolated from soil.</title>
        <authorList>
            <person name="Chanama M."/>
        </authorList>
    </citation>
    <scope>NUCLEOTIDE SEQUENCE [LARGE SCALE GENOMIC DNA]</scope>
    <source>
        <strain evidence="12 13">SMC 277</strain>
    </source>
</reference>
<keyword evidence="2" id="KW-0813">Transport</keyword>
<accession>A0ABS8BC67</accession>